<dbReference type="Gene3D" id="1.20.1090.10">
    <property type="entry name" value="Dehydroquinate synthase-like - alpha domain"/>
    <property type="match status" value="1"/>
</dbReference>
<dbReference type="SUPFAM" id="SSF56796">
    <property type="entry name" value="Dehydroquinate synthase-like"/>
    <property type="match status" value="1"/>
</dbReference>
<dbReference type="InterPro" id="IPR032837">
    <property type="entry name" value="G1PDH"/>
</dbReference>
<protein>
    <submittedName>
        <fullName evidence="10">Glycerol-1-phosphate dehydrogenase [NAD(P)+]</fullName>
        <ecNumber evidence="10">1.1.1.261</ecNumber>
    </submittedName>
</protein>
<organism evidence="10 11">
    <name type="scientific">Caldalkalibacillus uzonensis</name>
    <dbReference type="NCBI Taxonomy" id="353224"/>
    <lineage>
        <taxon>Bacteria</taxon>
        <taxon>Bacillati</taxon>
        <taxon>Bacillota</taxon>
        <taxon>Bacilli</taxon>
        <taxon>Bacillales</taxon>
        <taxon>Bacillaceae</taxon>
        <taxon>Caldalkalibacillus</taxon>
    </lineage>
</organism>
<dbReference type="PANTHER" id="PTHR43616:SF5">
    <property type="entry name" value="GLYCEROL DEHYDROGENASE 1"/>
    <property type="match status" value="1"/>
</dbReference>
<keyword evidence="3" id="KW-0479">Metal-binding</keyword>
<evidence type="ECO:0000256" key="4">
    <source>
        <dbReference type="ARBA" id="ARBA00022857"/>
    </source>
</evidence>
<keyword evidence="1" id="KW-0963">Cytoplasm</keyword>
<keyword evidence="8" id="KW-0594">Phospholipid biosynthesis</keyword>
<dbReference type="PANTHER" id="PTHR43616">
    <property type="entry name" value="GLYCEROL DEHYDROGENASE"/>
    <property type="match status" value="1"/>
</dbReference>
<accession>A0ABU0CQF1</accession>
<evidence type="ECO:0000256" key="5">
    <source>
        <dbReference type="ARBA" id="ARBA00023002"/>
    </source>
</evidence>
<proteinExistence type="predicted"/>
<keyword evidence="9" id="KW-1208">Phospholipid metabolism</keyword>
<dbReference type="Gene3D" id="3.40.50.1970">
    <property type="match status" value="1"/>
</dbReference>
<dbReference type="EMBL" id="JAUSUQ010000004">
    <property type="protein sequence ID" value="MDQ0338633.1"/>
    <property type="molecule type" value="Genomic_DNA"/>
</dbReference>
<dbReference type="Pfam" id="PF13685">
    <property type="entry name" value="Fe-ADH_2"/>
    <property type="match status" value="1"/>
</dbReference>
<evidence type="ECO:0000256" key="3">
    <source>
        <dbReference type="ARBA" id="ARBA00022723"/>
    </source>
</evidence>
<comment type="caution">
    <text evidence="10">The sequence shown here is derived from an EMBL/GenBank/DDBJ whole genome shotgun (WGS) entry which is preliminary data.</text>
</comment>
<evidence type="ECO:0000313" key="11">
    <source>
        <dbReference type="Proteomes" id="UP001232445"/>
    </source>
</evidence>
<keyword evidence="5 10" id="KW-0560">Oxidoreductase</keyword>
<evidence type="ECO:0000256" key="6">
    <source>
        <dbReference type="ARBA" id="ARBA00023027"/>
    </source>
</evidence>
<dbReference type="GO" id="GO:0050492">
    <property type="term" value="F:glycerol-1-phosphate dehydrogenase [NAD(P)+] activity"/>
    <property type="evidence" value="ECO:0007669"/>
    <property type="project" value="UniProtKB-EC"/>
</dbReference>
<keyword evidence="4" id="KW-0521">NADP</keyword>
<dbReference type="CDD" id="cd08175">
    <property type="entry name" value="G1PDH"/>
    <property type="match status" value="1"/>
</dbReference>
<keyword evidence="7" id="KW-0443">Lipid metabolism</keyword>
<evidence type="ECO:0000256" key="2">
    <source>
        <dbReference type="ARBA" id="ARBA00022516"/>
    </source>
</evidence>
<sequence length="412" mass="44926">MLSFIAKINSQAQSCSCGHHHAQITLDGTIASGAIRLVPGYIGAKGLNTVCVVADRNTDQAAGEELRHLLQKANFQVQQCLLPENKHGDVVADECAVVQLLLSVTNETELLLAVGSGTIHDIVRFVCAKTGKPFLSIPTAASVDGFTSAGAPLMINQVKQTVKAISPLAIFADLDILEQSPRDMTAAGFGDMLGKWTSLADWRFSKAMANEPFCPLAFRLTEESLLMCIQHVDEIASGSKEGLRILMEALIKSGLSMLLVGHSRPASGGEHHLSHMWEMEHLRAGRPQRLHGAKVGVAAVIISSLYRTLAHIERREPFSDYLKLPEPTQLARWLKTVGGPSTPEELGIERKNMVQTLKAAPDLRPRMTGLRYIRDHHPRLLAEVVQDMTTQPQIEVNHGCVAVKKEKEQGGL</sequence>
<evidence type="ECO:0000256" key="8">
    <source>
        <dbReference type="ARBA" id="ARBA00023209"/>
    </source>
</evidence>
<evidence type="ECO:0000256" key="1">
    <source>
        <dbReference type="ARBA" id="ARBA00022490"/>
    </source>
</evidence>
<dbReference type="EC" id="1.1.1.261" evidence="10"/>
<keyword evidence="6" id="KW-0520">NAD</keyword>
<gene>
    <name evidence="10" type="ORF">J2S00_001419</name>
</gene>
<dbReference type="Proteomes" id="UP001232445">
    <property type="component" value="Unassembled WGS sequence"/>
</dbReference>
<keyword evidence="2" id="KW-0444">Lipid biosynthesis</keyword>
<keyword evidence="11" id="KW-1185">Reference proteome</keyword>
<reference evidence="10 11" key="1">
    <citation type="submission" date="2023-07" db="EMBL/GenBank/DDBJ databases">
        <title>Genomic Encyclopedia of Type Strains, Phase IV (KMG-IV): sequencing the most valuable type-strain genomes for metagenomic binning, comparative biology and taxonomic classification.</title>
        <authorList>
            <person name="Goeker M."/>
        </authorList>
    </citation>
    <scope>NUCLEOTIDE SEQUENCE [LARGE SCALE GENOMIC DNA]</scope>
    <source>
        <strain evidence="10 11">DSM 17740</strain>
    </source>
</reference>
<name>A0ABU0CQF1_9BACI</name>
<evidence type="ECO:0000256" key="7">
    <source>
        <dbReference type="ARBA" id="ARBA00023098"/>
    </source>
</evidence>
<evidence type="ECO:0000256" key="9">
    <source>
        <dbReference type="ARBA" id="ARBA00023264"/>
    </source>
</evidence>
<dbReference type="InterPro" id="IPR016205">
    <property type="entry name" value="Glycerol_DH"/>
</dbReference>
<dbReference type="RefSeq" id="WP_307337283.1">
    <property type="nucleotide sequence ID" value="NZ_JAUSUQ010000004.1"/>
</dbReference>
<evidence type="ECO:0000313" key="10">
    <source>
        <dbReference type="EMBL" id="MDQ0338633.1"/>
    </source>
</evidence>